<feature type="transmembrane region" description="Helical" evidence="1">
    <location>
        <begin position="64"/>
        <end position="83"/>
    </location>
</feature>
<evidence type="ECO:0000313" key="2">
    <source>
        <dbReference type="EMBL" id="RJR26404.1"/>
    </source>
</evidence>
<keyword evidence="1" id="KW-1133">Transmembrane helix</keyword>
<accession>A0A3A4ZAR1</accession>
<organism evidence="2 3">
    <name type="scientific">candidate division WWE3 bacterium</name>
    <dbReference type="NCBI Taxonomy" id="2053526"/>
    <lineage>
        <taxon>Bacteria</taxon>
        <taxon>Katanobacteria</taxon>
    </lineage>
</organism>
<keyword evidence="1" id="KW-0812">Transmembrane</keyword>
<proteinExistence type="predicted"/>
<feature type="transmembrane region" description="Helical" evidence="1">
    <location>
        <begin position="7"/>
        <end position="28"/>
    </location>
</feature>
<feature type="transmembrane region" description="Helical" evidence="1">
    <location>
        <begin position="34"/>
        <end position="52"/>
    </location>
</feature>
<dbReference type="EMBL" id="QZJF01000022">
    <property type="protein sequence ID" value="RJR26404.1"/>
    <property type="molecule type" value="Genomic_DNA"/>
</dbReference>
<dbReference type="AlphaFoldDB" id="A0A3A4ZAR1"/>
<comment type="caution">
    <text evidence="2">The sequence shown here is derived from an EMBL/GenBank/DDBJ whole genome shotgun (WGS) entry which is preliminary data.</text>
</comment>
<keyword evidence="1" id="KW-0472">Membrane</keyword>
<evidence type="ECO:0000256" key="1">
    <source>
        <dbReference type="SAM" id="Phobius"/>
    </source>
</evidence>
<name>A0A3A4ZAR1_UNCKA</name>
<protein>
    <submittedName>
        <fullName evidence="2">Uncharacterized protein</fullName>
    </submittedName>
</protein>
<gene>
    <name evidence="2" type="ORF">C4561_05435</name>
</gene>
<reference evidence="2 3" key="1">
    <citation type="journal article" date="2017" name="ISME J.">
        <title>Energy and carbon metabolisms in a deep terrestrial subsurface fluid microbial community.</title>
        <authorList>
            <person name="Momper L."/>
            <person name="Jungbluth S.P."/>
            <person name="Lee M.D."/>
            <person name="Amend J.P."/>
        </authorList>
    </citation>
    <scope>NUCLEOTIDE SEQUENCE [LARGE SCALE GENOMIC DNA]</scope>
    <source>
        <strain evidence="2">SURF_46</strain>
    </source>
</reference>
<sequence>MNRAERNFLLYIVLLVGLLVFFVCILIFRYDRSALLATSFFGSSFYVIWGIIHHVLDGRLKKEVVAEYIFLGLVTFLLFYMVLYS</sequence>
<dbReference type="Proteomes" id="UP000265540">
    <property type="component" value="Unassembled WGS sequence"/>
</dbReference>
<evidence type="ECO:0000313" key="3">
    <source>
        <dbReference type="Proteomes" id="UP000265540"/>
    </source>
</evidence>